<dbReference type="EMBL" id="ACIL03000007">
    <property type="protein sequence ID" value="ESL03871.1"/>
    <property type="molecule type" value="Genomic_DNA"/>
</dbReference>
<protein>
    <submittedName>
        <fullName evidence="4">ABC transporter, substrate-binding protein, family 5</fullName>
    </submittedName>
</protein>
<comment type="caution">
    <text evidence="4">The sequence shown here is derived from an EMBL/GenBank/DDBJ whole genome shotgun (WGS) entry which is preliminary data.</text>
</comment>
<evidence type="ECO:0000256" key="1">
    <source>
        <dbReference type="SAM" id="MobiDB-lite"/>
    </source>
</evidence>
<dbReference type="AlphaFoldDB" id="V2Y859"/>
<dbReference type="Proteomes" id="UP000018227">
    <property type="component" value="Unassembled WGS sequence"/>
</dbReference>
<proteinExistence type="predicted"/>
<dbReference type="PANTHER" id="PTHR30290">
    <property type="entry name" value="PERIPLASMIC BINDING COMPONENT OF ABC TRANSPORTER"/>
    <property type="match status" value="1"/>
</dbReference>
<dbReference type="InterPro" id="IPR000914">
    <property type="entry name" value="SBP_5_dom"/>
</dbReference>
<dbReference type="Gene3D" id="3.90.76.10">
    <property type="entry name" value="Dipeptide-binding Protein, Domain 1"/>
    <property type="match status" value="1"/>
</dbReference>
<organism evidence="4 5">
    <name type="scientific">Catonella morbi ATCC 51271</name>
    <dbReference type="NCBI Taxonomy" id="592026"/>
    <lineage>
        <taxon>Bacteria</taxon>
        <taxon>Bacillati</taxon>
        <taxon>Bacillota</taxon>
        <taxon>Clostridia</taxon>
        <taxon>Lachnospirales</taxon>
        <taxon>Lachnospiraceae</taxon>
        <taxon>Catonella</taxon>
    </lineage>
</organism>
<dbReference type="GO" id="GO:0042597">
    <property type="term" value="C:periplasmic space"/>
    <property type="evidence" value="ECO:0007669"/>
    <property type="project" value="UniProtKB-ARBA"/>
</dbReference>
<evidence type="ECO:0000256" key="2">
    <source>
        <dbReference type="SAM" id="SignalP"/>
    </source>
</evidence>
<dbReference type="CDD" id="cd08509">
    <property type="entry name" value="PBP2_TmCBP_oligosaccharides_like"/>
    <property type="match status" value="1"/>
</dbReference>
<dbReference type="GO" id="GO:0015833">
    <property type="term" value="P:peptide transport"/>
    <property type="evidence" value="ECO:0007669"/>
    <property type="project" value="TreeGrafter"/>
</dbReference>
<dbReference type="Gene3D" id="3.40.190.10">
    <property type="entry name" value="Periplasmic binding protein-like II"/>
    <property type="match status" value="1"/>
</dbReference>
<dbReference type="InterPro" id="IPR039424">
    <property type="entry name" value="SBP_5"/>
</dbReference>
<dbReference type="RefSeq" id="WP_023353920.1">
    <property type="nucleotide sequence ID" value="NZ_KI535367.1"/>
</dbReference>
<dbReference type="PANTHER" id="PTHR30290:SF82">
    <property type="entry name" value="ABC-TYPE DIPEPTIDE_OLIGOPEPTIDE TRANSPORT SYSTEM, PERIPLASMIC COMPONENT"/>
    <property type="match status" value="1"/>
</dbReference>
<dbReference type="SUPFAM" id="SSF53850">
    <property type="entry name" value="Periplasmic binding protein-like II"/>
    <property type="match status" value="1"/>
</dbReference>
<dbReference type="Gene3D" id="3.10.105.10">
    <property type="entry name" value="Dipeptide-binding Protein, Domain 3"/>
    <property type="match status" value="1"/>
</dbReference>
<keyword evidence="2" id="KW-0732">Signal</keyword>
<evidence type="ECO:0000313" key="4">
    <source>
        <dbReference type="EMBL" id="ESL03871.1"/>
    </source>
</evidence>
<dbReference type="GO" id="GO:0043190">
    <property type="term" value="C:ATP-binding cassette (ABC) transporter complex"/>
    <property type="evidence" value="ECO:0007669"/>
    <property type="project" value="InterPro"/>
</dbReference>
<sequence length="633" mass="70336">MKSKKMLALFLSLTMVCSVTACGKSDNEPAKQTSSAQTSSKQPEASNKPQSSPSSKQPETSSTQDTTATPRKETLYLAGQQWGTINDWNPMSSNSNNGMAMGQVGSAREIVWETLFMYNMLDGKLYGLLGTDYAWNSDNTELTVNLNKDAKWSDGSQVTAADVAATFDAHIKYESPVGADFKPYIEKVEAVNDSTVVFHAVKDAKGKAVNSMKVIEFIPKIYIMQKEYLKKVAERNSDKANDIKQDKMEDLVSTGAYKPYYADDQKVVIIRRDDYWGQAKSMWGKLPAPKYIAHTIFSGNDTGLVALKAGEVDVAQMFVPDVQNLWLKDKLPISTYIEEAPYGICAAMPSIWFNTRKEGLNKKEVRKAIAMAVDYGQINKAAMTGQSPTFEEVPRSVMNATEAEQKMIDKDKLKDYQFGNDPEGAKKLLDKAKIVDTDGDGIREYPKGNNLSFKAECPEGWSDWNATLEIVAAAGKEIGINIETYFPDASTYIEDETTGNFDIVMGTPNGTASITCPWQRCLELMSSELNDMDVITRGNFGRWKNKRADELIGLIPNESDSAKLKAYYTELSQIYLDEVPSFTAMYRPAAFHIVNESVWTNYPQKDDGKNIPPYDCTDGYGVAALYNLTPVEE</sequence>
<dbReference type="PROSITE" id="PS51257">
    <property type="entry name" value="PROKAR_LIPOPROTEIN"/>
    <property type="match status" value="1"/>
</dbReference>
<keyword evidence="5" id="KW-1185">Reference proteome</keyword>
<feature type="domain" description="Solute-binding protein family 5" evidence="3">
    <location>
        <begin position="125"/>
        <end position="506"/>
    </location>
</feature>
<feature type="compositionally biased region" description="Low complexity" evidence="1">
    <location>
        <begin position="30"/>
        <end position="64"/>
    </location>
</feature>
<accession>V2Y859</accession>
<dbReference type="eggNOG" id="COG0747">
    <property type="taxonomic scope" value="Bacteria"/>
</dbReference>
<evidence type="ECO:0000313" key="5">
    <source>
        <dbReference type="Proteomes" id="UP000018227"/>
    </source>
</evidence>
<feature type="chain" id="PRO_5039185019" evidence="2">
    <location>
        <begin position="22"/>
        <end position="633"/>
    </location>
</feature>
<dbReference type="HOGENOM" id="CLU_017028_8_3_9"/>
<feature type="signal peptide" evidence="2">
    <location>
        <begin position="1"/>
        <end position="21"/>
    </location>
</feature>
<gene>
    <name evidence="4" type="ORF">GCWU0000282_001038</name>
</gene>
<dbReference type="Pfam" id="PF00496">
    <property type="entry name" value="SBP_bac_5"/>
    <property type="match status" value="1"/>
</dbReference>
<dbReference type="PIRSF" id="PIRSF002741">
    <property type="entry name" value="MppA"/>
    <property type="match status" value="1"/>
</dbReference>
<feature type="region of interest" description="Disordered" evidence="1">
    <location>
        <begin position="23"/>
        <end position="71"/>
    </location>
</feature>
<dbReference type="GO" id="GO:1904680">
    <property type="term" value="F:peptide transmembrane transporter activity"/>
    <property type="evidence" value="ECO:0007669"/>
    <property type="project" value="TreeGrafter"/>
</dbReference>
<dbReference type="STRING" id="592026.GCWU0000282_001038"/>
<reference evidence="4 5" key="1">
    <citation type="submission" date="2013-06" db="EMBL/GenBank/DDBJ databases">
        <authorList>
            <person name="Weinstock G."/>
            <person name="Sodergren E."/>
            <person name="Clifton S."/>
            <person name="Fulton L."/>
            <person name="Fulton B."/>
            <person name="Courtney L."/>
            <person name="Fronick C."/>
            <person name="Harrison M."/>
            <person name="Strong C."/>
            <person name="Farmer C."/>
            <person name="Delahaunty K."/>
            <person name="Markovic C."/>
            <person name="Hall O."/>
            <person name="Minx P."/>
            <person name="Tomlinson C."/>
            <person name="Mitreva M."/>
            <person name="Nelson J."/>
            <person name="Hou S."/>
            <person name="Wollam A."/>
            <person name="Pepin K.H."/>
            <person name="Johnson M."/>
            <person name="Bhonagiri V."/>
            <person name="Nash W.E."/>
            <person name="Warren W."/>
            <person name="Chinwalla A."/>
            <person name="Mardis E.R."/>
            <person name="Wilson R.K."/>
        </authorList>
    </citation>
    <scope>NUCLEOTIDE SEQUENCE [LARGE SCALE GENOMIC DNA]</scope>
    <source>
        <strain evidence="4 5">ATCC 51271</strain>
    </source>
</reference>
<evidence type="ECO:0000259" key="3">
    <source>
        <dbReference type="Pfam" id="PF00496"/>
    </source>
</evidence>
<dbReference type="InterPro" id="IPR030678">
    <property type="entry name" value="Peptide/Ni-bd"/>
</dbReference>
<name>V2Y859_9FIRM</name>
<dbReference type="OrthoDB" id="9772924at2"/>